<sequence>MPKATDCTFCWASTIGVTELEEVLATGFLAHTTKLFPIPSLSGTYPTPDRSNIYAVSHGGGFAVKFHFRPLPVLYSMDSQSHVNRL</sequence>
<comment type="caution">
    <text evidence="1">The sequence shown here is derived from an EMBL/GenBank/DDBJ whole genome shotgun (WGS) entry which is preliminary data.</text>
</comment>
<organism evidence="1 2">
    <name type="scientific">Apiospora saccharicola</name>
    <dbReference type="NCBI Taxonomy" id="335842"/>
    <lineage>
        <taxon>Eukaryota</taxon>
        <taxon>Fungi</taxon>
        <taxon>Dikarya</taxon>
        <taxon>Ascomycota</taxon>
        <taxon>Pezizomycotina</taxon>
        <taxon>Sordariomycetes</taxon>
        <taxon>Xylariomycetidae</taxon>
        <taxon>Amphisphaeriales</taxon>
        <taxon>Apiosporaceae</taxon>
        <taxon>Apiospora</taxon>
    </lineage>
</organism>
<name>A0ABR1W487_9PEZI</name>
<reference evidence="1 2" key="1">
    <citation type="submission" date="2023-01" db="EMBL/GenBank/DDBJ databases">
        <title>Analysis of 21 Apiospora genomes using comparative genomics revels a genus with tremendous synthesis potential of carbohydrate active enzymes and secondary metabolites.</title>
        <authorList>
            <person name="Sorensen T."/>
        </authorList>
    </citation>
    <scope>NUCLEOTIDE SEQUENCE [LARGE SCALE GENOMIC DNA]</scope>
    <source>
        <strain evidence="1 2">CBS 83171</strain>
    </source>
</reference>
<evidence type="ECO:0000313" key="2">
    <source>
        <dbReference type="Proteomes" id="UP001446871"/>
    </source>
</evidence>
<dbReference type="Proteomes" id="UP001446871">
    <property type="component" value="Unassembled WGS sequence"/>
</dbReference>
<protein>
    <submittedName>
        <fullName evidence="1">Uncharacterized protein</fullName>
    </submittedName>
</protein>
<dbReference type="EMBL" id="JAQQWM010000002">
    <property type="protein sequence ID" value="KAK8078296.1"/>
    <property type="molecule type" value="Genomic_DNA"/>
</dbReference>
<keyword evidence="2" id="KW-1185">Reference proteome</keyword>
<accession>A0ABR1W487</accession>
<evidence type="ECO:0000313" key="1">
    <source>
        <dbReference type="EMBL" id="KAK8078296.1"/>
    </source>
</evidence>
<gene>
    <name evidence="1" type="ORF">PG996_004466</name>
</gene>
<proteinExistence type="predicted"/>